<evidence type="ECO:0000313" key="3">
    <source>
        <dbReference type="Proteomes" id="UP000193685"/>
    </source>
</evidence>
<keyword evidence="3" id="KW-1185">Reference proteome</keyword>
<dbReference type="Proteomes" id="UP000193685">
    <property type="component" value="Unassembled WGS sequence"/>
</dbReference>
<feature type="compositionally biased region" description="Polar residues" evidence="1">
    <location>
        <begin position="94"/>
        <end position="104"/>
    </location>
</feature>
<sequence length="104" mass="11074">MSAQAEPVTQGRTTASDPQAGADAPIPVVQDDEVVNSLDDTSDVAKPDEAQLEQDDKDAIDESNIISDESEVGKRDASKDVSYVEKDEDDFTEETSGASRGAQQ</sequence>
<comment type="caution">
    <text evidence="2">The sequence shown here is derived from an EMBL/GenBank/DDBJ whole genome shotgun (WGS) entry which is preliminary data.</text>
</comment>
<accession>A0A1Y2FIK7</accession>
<dbReference type="GeneID" id="63785809"/>
<dbReference type="RefSeq" id="XP_040725795.1">
    <property type="nucleotide sequence ID" value="XM_040869210.1"/>
</dbReference>
<evidence type="ECO:0008006" key="4">
    <source>
        <dbReference type="Google" id="ProtNLM"/>
    </source>
</evidence>
<feature type="region of interest" description="Disordered" evidence="1">
    <location>
        <begin position="1"/>
        <end position="104"/>
    </location>
</feature>
<protein>
    <recommendedName>
        <fullName evidence="4">Histone chaperone domain-containing protein</fullName>
    </recommendedName>
</protein>
<dbReference type="OrthoDB" id="4357148at2759"/>
<gene>
    <name evidence="2" type="ORF">BCR37DRAFT_379215</name>
</gene>
<reference evidence="2 3" key="1">
    <citation type="submission" date="2016-07" db="EMBL/GenBank/DDBJ databases">
        <title>Pervasive Adenine N6-methylation of Active Genes in Fungi.</title>
        <authorList>
            <consortium name="DOE Joint Genome Institute"/>
            <person name="Mondo S.J."/>
            <person name="Dannebaum R.O."/>
            <person name="Kuo R.C."/>
            <person name="Labutti K."/>
            <person name="Haridas S."/>
            <person name="Kuo A."/>
            <person name="Salamov A."/>
            <person name="Ahrendt S.R."/>
            <person name="Lipzen A."/>
            <person name="Sullivan W."/>
            <person name="Andreopoulos W.B."/>
            <person name="Clum A."/>
            <person name="Lindquist E."/>
            <person name="Daum C."/>
            <person name="Ramamoorthy G.K."/>
            <person name="Gryganskyi A."/>
            <person name="Culley D."/>
            <person name="Magnuson J.K."/>
            <person name="James T.Y."/>
            <person name="O'Malley M.A."/>
            <person name="Stajich J.E."/>
            <person name="Spatafora J.W."/>
            <person name="Visel A."/>
            <person name="Grigoriev I.V."/>
        </authorList>
    </citation>
    <scope>NUCLEOTIDE SEQUENCE [LARGE SCALE GENOMIC DNA]</scope>
    <source>
        <strain evidence="2 3">12-1054</strain>
    </source>
</reference>
<feature type="compositionally biased region" description="Acidic residues" evidence="1">
    <location>
        <begin position="50"/>
        <end position="61"/>
    </location>
</feature>
<dbReference type="EMBL" id="MCFI01000008">
    <property type="protein sequence ID" value="ORY83214.1"/>
    <property type="molecule type" value="Genomic_DNA"/>
</dbReference>
<evidence type="ECO:0000256" key="1">
    <source>
        <dbReference type="SAM" id="MobiDB-lite"/>
    </source>
</evidence>
<dbReference type="AlphaFoldDB" id="A0A1Y2FIK7"/>
<evidence type="ECO:0000313" key="2">
    <source>
        <dbReference type="EMBL" id="ORY83214.1"/>
    </source>
</evidence>
<name>A0A1Y2FIK7_PROLT</name>
<proteinExistence type="predicted"/>
<feature type="compositionally biased region" description="Basic and acidic residues" evidence="1">
    <location>
        <begin position="71"/>
        <end position="85"/>
    </location>
</feature>
<organism evidence="2 3">
    <name type="scientific">Protomyces lactucae-debilis</name>
    <dbReference type="NCBI Taxonomy" id="2754530"/>
    <lineage>
        <taxon>Eukaryota</taxon>
        <taxon>Fungi</taxon>
        <taxon>Dikarya</taxon>
        <taxon>Ascomycota</taxon>
        <taxon>Taphrinomycotina</taxon>
        <taxon>Taphrinomycetes</taxon>
        <taxon>Taphrinales</taxon>
        <taxon>Protomycetaceae</taxon>
        <taxon>Protomyces</taxon>
    </lineage>
</organism>